<organism evidence="1 2">
    <name type="scientific">Polynucleobacter tropicus</name>
    <dbReference type="NCBI Taxonomy" id="1743174"/>
    <lineage>
        <taxon>Bacteria</taxon>
        <taxon>Pseudomonadati</taxon>
        <taxon>Pseudomonadota</taxon>
        <taxon>Betaproteobacteria</taxon>
        <taxon>Burkholderiales</taxon>
        <taxon>Burkholderiaceae</taxon>
        <taxon>Polynucleobacter</taxon>
    </lineage>
</organism>
<sequence>MKWNDLYKFIKIKTGKDDVVKPLILTGWYITSNLMKEICFREQLEYAYDNGILENVKTYLGKLTEEQWHHSND</sequence>
<evidence type="ECO:0000313" key="2">
    <source>
        <dbReference type="Proteomes" id="UP000503312"/>
    </source>
</evidence>
<accession>A0A6M9Q1I9</accession>
<dbReference type="EMBL" id="CP028942">
    <property type="protein sequence ID" value="QKM65588.1"/>
    <property type="molecule type" value="Genomic_DNA"/>
</dbReference>
<proteinExistence type="predicted"/>
<gene>
    <name evidence="1" type="ORF">DCO17_10270</name>
</gene>
<keyword evidence="2" id="KW-1185">Reference proteome</keyword>
<protein>
    <submittedName>
        <fullName evidence="1">Uncharacterized protein</fullName>
    </submittedName>
</protein>
<dbReference type="AlphaFoldDB" id="A0A6M9Q1I9"/>
<evidence type="ECO:0000313" key="1">
    <source>
        <dbReference type="EMBL" id="QKM65588.1"/>
    </source>
</evidence>
<dbReference type="KEGG" id="ptrp:DCO17_10270"/>
<dbReference type="Proteomes" id="UP000503312">
    <property type="component" value="Chromosome"/>
</dbReference>
<name>A0A6M9Q1I9_9BURK</name>
<reference evidence="1 2" key="1">
    <citation type="submission" date="2018-04" db="EMBL/GenBank/DDBJ databases">
        <title>Polynucleobacter sp. UH21B genome.</title>
        <authorList>
            <person name="Hahn M.W."/>
        </authorList>
    </citation>
    <scope>NUCLEOTIDE SEQUENCE [LARGE SCALE GENOMIC DNA]</scope>
    <source>
        <strain evidence="1 2">MWH-UH21B</strain>
    </source>
</reference>